<evidence type="ECO:0000313" key="3">
    <source>
        <dbReference type="Proteomes" id="UP000006591"/>
    </source>
</evidence>
<evidence type="ECO:0000313" key="2">
    <source>
        <dbReference type="EnsemblPlants" id="ONIVA02G23840.1"/>
    </source>
</evidence>
<name>A0A0E0G8Q5_ORYNI</name>
<dbReference type="HOGENOM" id="CLU_171398_0_0_1"/>
<proteinExistence type="predicted"/>
<reference evidence="2" key="1">
    <citation type="submission" date="2015-04" db="UniProtKB">
        <authorList>
            <consortium name="EnsemblPlants"/>
        </authorList>
    </citation>
    <scope>IDENTIFICATION</scope>
    <source>
        <strain evidence="2">SL10</strain>
    </source>
</reference>
<dbReference type="EnsemblPlants" id="ONIVA02G23840.1">
    <property type="protein sequence ID" value="ONIVA02G23840.1"/>
    <property type="gene ID" value="ONIVA02G23840"/>
</dbReference>
<feature type="region of interest" description="Disordered" evidence="1">
    <location>
        <begin position="1"/>
        <end position="31"/>
    </location>
</feature>
<evidence type="ECO:0000256" key="1">
    <source>
        <dbReference type="SAM" id="MobiDB-lite"/>
    </source>
</evidence>
<sequence>MAFSGGGRQQGDGPSDGDDGVPRSLIGGRPRPILEQIKLNATQMHNLRGTNSPAVGTPGMSLAAAAEVAVAAVLAAAAARAASAAADNANEAEGSGGNKQDAAVTTAPTSPEN</sequence>
<protein>
    <submittedName>
        <fullName evidence="2">Uncharacterized protein</fullName>
    </submittedName>
</protein>
<dbReference type="Proteomes" id="UP000006591">
    <property type="component" value="Chromosome 2"/>
</dbReference>
<keyword evidence="3" id="KW-1185">Reference proteome</keyword>
<dbReference type="Gramene" id="ONIVA02G23840.1">
    <property type="protein sequence ID" value="ONIVA02G23840.1"/>
    <property type="gene ID" value="ONIVA02G23840"/>
</dbReference>
<reference evidence="2" key="2">
    <citation type="submission" date="2018-04" db="EMBL/GenBank/DDBJ databases">
        <title>OnivRS2 (Oryza nivara Reference Sequence Version 2).</title>
        <authorList>
            <person name="Zhang J."/>
            <person name="Kudrna D."/>
            <person name="Lee S."/>
            <person name="Talag J."/>
            <person name="Rajasekar S."/>
            <person name="Welchert J."/>
            <person name="Hsing Y.-I."/>
            <person name="Wing R.A."/>
        </authorList>
    </citation>
    <scope>NUCLEOTIDE SEQUENCE [LARGE SCALE GENOMIC DNA]</scope>
    <source>
        <strain evidence="2">SL10</strain>
    </source>
</reference>
<feature type="compositionally biased region" description="Gly residues" evidence="1">
    <location>
        <begin position="1"/>
        <end position="10"/>
    </location>
</feature>
<organism evidence="2">
    <name type="scientific">Oryza nivara</name>
    <name type="common">Indian wild rice</name>
    <name type="synonym">Oryza sativa f. spontanea</name>
    <dbReference type="NCBI Taxonomy" id="4536"/>
    <lineage>
        <taxon>Eukaryota</taxon>
        <taxon>Viridiplantae</taxon>
        <taxon>Streptophyta</taxon>
        <taxon>Embryophyta</taxon>
        <taxon>Tracheophyta</taxon>
        <taxon>Spermatophyta</taxon>
        <taxon>Magnoliopsida</taxon>
        <taxon>Liliopsida</taxon>
        <taxon>Poales</taxon>
        <taxon>Poaceae</taxon>
        <taxon>BOP clade</taxon>
        <taxon>Oryzoideae</taxon>
        <taxon>Oryzeae</taxon>
        <taxon>Oryzinae</taxon>
        <taxon>Oryza</taxon>
    </lineage>
</organism>
<accession>A0A0E0G8Q5</accession>
<dbReference type="OMA" id="NATQMHN"/>
<feature type="compositionally biased region" description="Low complexity" evidence="1">
    <location>
        <begin position="83"/>
        <end position="93"/>
    </location>
</feature>
<dbReference type="AlphaFoldDB" id="A0A0E0G8Q5"/>
<feature type="region of interest" description="Disordered" evidence="1">
    <location>
        <begin position="83"/>
        <end position="113"/>
    </location>
</feature>